<dbReference type="PANTHER" id="PTHR47478">
    <property type="match status" value="1"/>
</dbReference>
<gene>
    <name evidence="1" type="ORF">AWT83_02690</name>
</gene>
<dbReference type="GO" id="GO:0008253">
    <property type="term" value="F:5'-nucleotidase activity"/>
    <property type="evidence" value="ECO:0007669"/>
    <property type="project" value="InterPro"/>
</dbReference>
<dbReference type="Gene3D" id="1.10.150.240">
    <property type="entry name" value="Putative phosphatase, domain 2"/>
    <property type="match status" value="1"/>
</dbReference>
<dbReference type="SFLD" id="SFLDG01135">
    <property type="entry name" value="C1.5.6:_HAD__Beta-PGM__Phospha"/>
    <property type="match status" value="1"/>
</dbReference>
<dbReference type="AlphaFoldDB" id="A0A132P572"/>
<comment type="caution">
    <text evidence="1">The sequence shown here is derived from an EMBL/GenBank/DDBJ whole genome shotgun (WGS) entry which is preliminary data.</text>
</comment>
<proteinExistence type="predicted"/>
<evidence type="ECO:0000313" key="2">
    <source>
        <dbReference type="Proteomes" id="UP000070452"/>
    </source>
</evidence>
<dbReference type="InterPro" id="IPR023214">
    <property type="entry name" value="HAD_sf"/>
</dbReference>
<accession>A0A132P572</accession>
<dbReference type="InterPro" id="IPR006439">
    <property type="entry name" value="HAD-SF_hydro_IA"/>
</dbReference>
<dbReference type="SFLD" id="SFLDS00003">
    <property type="entry name" value="Haloacid_Dehalogenase"/>
    <property type="match status" value="1"/>
</dbReference>
<dbReference type="InterPro" id="IPR011951">
    <property type="entry name" value="HAD-SF_hydro_IA_YjjG/PynA"/>
</dbReference>
<dbReference type="NCBIfam" id="TIGR01549">
    <property type="entry name" value="HAD-SF-IA-v1"/>
    <property type="match status" value="1"/>
</dbReference>
<keyword evidence="1" id="KW-0378">Hydrolase</keyword>
<sequence>MKYKTLLFDVDDTLLDFQLTEANALSALFAEQGITLTPEIETSYKALNHHLWQEFEKGRLSREEIIGSRFGLLFQQFGKTVDSDQMEKRYRHYLNQGHDLVPGSLEILKKVHPHADLYIVTNGVSHTQHRRLTDAGMLDYFKDIFVSEAVGAQKPMKEFFDHVFSHIPNFDKKQTVIIGDSLTSDIKGGNMAGIGTIWFNRNKLPEIEEIQPTYRIDSLEELYSLLEIEKD</sequence>
<dbReference type="NCBIfam" id="TIGR02254">
    <property type="entry name" value="YjjG_YfnB"/>
    <property type="match status" value="1"/>
</dbReference>
<dbReference type="Gene3D" id="3.40.50.1000">
    <property type="entry name" value="HAD superfamily/HAD-like"/>
    <property type="match status" value="1"/>
</dbReference>
<dbReference type="SFLD" id="SFLDG01129">
    <property type="entry name" value="C1.5:_HAD__Beta-PGM__Phosphata"/>
    <property type="match status" value="1"/>
</dbReference>
<evidence type="ECO:0000313" key="1">
    <source>
        <dbReference type="EMBL" id="KWX17468.1"/>
    </source>
</evidence>
<dbReference type="SUPFAM" id="SSF56784">
    <property type="entry name" value="HAD-like"/>
    <property type="match status" value="1"/>
</dbReference>
<dbReference type="CDD" id="cd04305">
    <property type="entry name" value="HAD_Neu5Ac-Pase_like"/>
    <property type="match status" value="1"/>
</dbReference>
<organism evidence="1 2">
    <name type="scientific">Enterococcus faecium</name>
    <name type="common">Streptococcus faecium</name>
    <dbReference type="NCBI Taxonomy" id="1352"/>
    <lineage>
        <taxon>Bacteria</taxon>
        <taxon>Bacillati</taxon>
        <taxon>Bacillota</taxon>
        <taxon>Bacilli</taxon>
        <taxon>Lactobacillales</taxon>
        <taxon>Enterococcaceae</taxon>
        <taxon>Enterococcus</taxon>
    </lineage>
</organism>
<dbReference type="Proteomes" id="UP000070452">
    <property type="component" value="Unassembled WGS sequence"/>
</dbReference>
<protein>
    <submittedName>
        <fullName evidence="1">HAD family hydrolase</fullName>
    </submittedName>
</protein>
<dbReference type="EMBL" id="LRHK01000001">
    <property type="protein sequence ID" value="KWX17468.1"/>
    <property type="molecule type" value="Genomic_DNA"/>
</dbReference>
<dbReference type="Pfam" id="PF13419">
    <property type="entry name" value="HAD_2"/>
    <property type="match status" value="1"/>
</dbReference>
<dbReference type="InterPro" id="IPR036412">
    <property type="entry name" value="HAD-like_sf"/>
</dbReference>
<reference evidence="1 2" key="1">
    <citation type="submission" date="2016-01" db="EMBL/GenBank/DDBJ databases">
        <title>Molecular Mechanisms for transfer of large genomic segments between Enterococcus faecium strains.</title>
        <authorList>
            <person name="Garcia-Solache M.A."/>
            <person name="Lebreton F."/>
            <person name="Mclaughlin R.E."/>
            <person name="Whiteaker J.D."/>
            <person name="Gilmore M.S."/>
            <person name="Rice L.B."/>
        </authorList>
    </citation>
    <scope>NUCLEOTIDE SEQUENCE [LARGE SCALE GENOMIC DNA]</scope>
    <source>
        <strain evidence="1 2">D344RRF x C68</strain>
    </source>
</reference>
<dbReference type="InterPro" id="IPR052550">
    <property type="entry name" value="Pyrimidine_5'-ntase_YjjG"/>
</dbReference>
<dbReference type="InterPro" id="IPR041492">
    <property type="entry name" value="HAD_2"/>
</dbReference>
<dbReference type="InterPro" id="IPR023198">
    <property type="entry name" value="PGP-like_dom2"/>
</dbReference>
<dbReference type="PANTHER" id="PTHR47478:SF1">
    <property type="entry name" value="PYRIMIDINE 5'-NUCLEOTIDASE YJJG"/>
    <property type="match status" value="1"/>
</dbReference>
<name>A0A132P572_ENTFC</name>
<dbReference type="RefSeq" id="WP_002299253.1">
    <property type="nucleotide sequence ID" value="NZ_CP072894.1"/>
</dbReference>